<keyword evidence="8 10" id="KW-0472">Membrane</keyword>
<evidence type="ECO:0000256" key="9">
    <source>
        <dbReference type="ARBA" id="ARBA00023160"/>
    </source>
</evidence>
<comment type="catalytic activity">
    <reaction evidence="10">
        <text>a very-long-chain acyl-CoA + malonyl-CoA + H(+) = a very-long-chain 3-oxoacyl-CoA + CO2 + CoA</text>
        <dbReference type="Rhea" id="RHEA:32727"/>
        <dbReference type="ChEBI" id="CHEBI:15378"/>
        <dbReference type="ChEBI" id="CHEBI:16526"/>
        <dbReference type="ChEBI" id="CHEBI:57287"/>
        <dbReference type="ChEBI" id="CHEBI:57384"/>
        <dbReference type="ChEBI" id="CHEBI:90725"/>
        <dbReference type="ChEBI" id="CHEBI:90736"/>
        <dbReference type="EC" id="2.3.1.199"/>
    </reaction>
</comment>
<keyword evidence="9 10" id="KW-0275">Fatty acid biosynthesis</keyword>
<comment type="similarity">
    <text evidence="10">Belongs to the ELO family.</text>
</comment>
<protein>
    <recommendedName>
        <fullName evidence="10">Elongation of very long chain fatty acids protein</fullName>
        <ecNumber evidence="10">2.3.1.199</ecNumber>
    </recommendedName>
    <alternativeName>
        <fullName evidence="10">Very-long-chain 3-oxoacyl-CoA synthase</fullName>
    </alternativeName>
</protein>
<feature type="transmembrane region" description="Helical" evidence="10">
    <location>
        <begin position="16"/>
        <end position="34"/>
    </location>
</feature>
<accession>A0ABQ9E4E7</accession>
<evidence type="ECO:0000256" key="7">
    <source>
        <dbReference type="ARBA" id="ARBA00023098"/>
    </source>
</evidence>
<keyword evidence="3 10" id="KW-0808">Transferase</keyword>
<keyword evidence="2 10" id="KW-0444">Lipid biosynthesis</keyword>
<sequence>MQNGDPRTKSWFLMETPWPIISIFIIYVIVSVQGPKLMEQYKPVDLKNVLIVYNFFLVAMSIYMFHEYLVSAVLSGYSLSCQPVDYSDDPLAVRIANVCWWYFISKIIELLDTVFIILRKKNNQISFLHVYHHSSMLFNWWLGVRYVAALFHALNNTFVHIIMYSYYGLAAMGPHMQKYLWWKKYITKLQL</sequence>
<gene>
    <name evidence="11" type="ORF">KUTeg_021808</name>
</gene>
<evidence type="ECO:0000256" key="3">
    <source>
        <dbReference type="ARBA" id="ARBA00022679"/>
    </source>
</evidence>
<evidence type="ECO:0000256" key="8">
    <source>
        <dbReference type="ARBA" id="ARBA00023136"/>
    </source>
</evidence>
<comment type="subcellular location">
    <subcellularLocation>
        <location evidence="1">Membrane</location>
        <topology evidence="1">Multi-pass membrane protein</topology>
    </subcellularLocation>
</comment>
<comment type="caution">
    <text evidence="11">The sequence shown here is derived from an EMBL/GenBank/DDBJ whole genome shotgun (WGS) entry which is preliminary data.</text>
</comment>
<feature type="non-terminal residue" evidence="11">
    <location>
        <position position="191"/>
    </location>
</feature>
<proteinExistence type="inferred from homology"/>
<reference evidence="11 12" key="1">
    <citation type="submission" date="2022-12" db="EMBL/GenBank/DDBJ databases">
        <title>Chromosome-level genome of Tegillarca granosa.</title>
        <authorList>
            <person name="Kim J."/>
        </authorList>
    </citation>
    <scope>NUCLEOTIDE SEQUENCE [LARGE SCALE GENOMIC DNA]</scope>
    <source>
        <strain evidence="11">Teg-2019</strain>
        <tissue evidence="11">Adductor muscle</tissue>
    </source>
</reference>
<evidence type="ECO:0000256" key="2">
    <source>
        <dbReference type="ARBA" id="ARBA00022516"/>
    </source>
</evidence>
<evidence type="ECO:0000256" key="5">
    <source>
        <dbReference type="ARBA" id="ARBA00022832"/>
    </source>
</evidence>
<keyword evidence="7 10" id="KW-0443">Lipid metabolism</keyword>
<dbReference type="PANTHER" id="PTHR11157:SF126">
    <property type="entry name" value="ELONGATION OF VERY LONG CHAIN FATTY ACIDS PROTEIN"/>
    <property type="match status" value="1"/>
</dbReference>
<dbReference type="Pfam" id="PF01151">
    <property type="entry name" value="ELO"/>
    <property type="match status" value="1"/>
</dbReference>
<keyword evidence="6 10" id="KW-1133">Transmembrane helix</keyword>
<dbReference type="PROSITE" id="PS01188">
    <property type="entry name" value="ELO"/>
    <property type="match status" value="1"/>
</dbReference>
<dbReference type="EMBL" id="JARBDR010000919">
    <property type="protein sequence ID" value="KAJ8300289.1"/>
    <property type="molecule type" value="Genomic_DNA"/>
</dbReference>
<evidence type="ECO:0000256" key="10">
    <source>
        <dbReference type="RuleBase" id="RU361115"/>
    </source>
</evidence>
<feature type="transmembrane region" description="Helical" evidence="10">
    <location>
        <begin position="157"/>
        <end position="174"/>
    </location>
</feature>
<keyword evidence="12" id="KW-1185">Reference proteome</keyword>
<keyword evidence="4 10" id="KW-0812">Transmembrane</keyword>
<keyword evidence="5 10" id="KW-0276">Fatty acid metabolism</keyword>
<dbReference type="InterPro" id="IPR030457">
    <property type="entry name" value="ELO_CS"/>
</dbReference>
<evidence type="ECO:0000256" key="4">
    <source>
        <dbReference type="ARBA" id="ARBA00022692"/>
    </source>
</evidence>
<dbReference type="EC" id="2.3.1.199" evidence="10"/>
<evidence type="ECO:0000313" key="11">
    <source>
        <dbReference type="EMBL" id="KAJ8300289.1"/>
    </source>
</evidence>
<dbReference type="Proteomes" id="UP001217089">
    <property type="component" value="Unassembled WGS sequence"/>
</dbReference>
<feature type="transmembrane region" description="Helical" evidence="10">
    <location>
        <begin position="46"/>
        <end position="65"/>
    </location>
</feature>
<evidence type="ECO:0000256" key="6">
    <source>
        <dbReference type="ARBA" id="ARBA00022989"/>
    </source>
</evidence>
<name>A0ABQ9E4E7_TEGGR</name>
<dbReference type="PANTHER" id="PTHR11157">
    <property type="entry name" value="FATTY ACID ACYL TRANSFERASE-RELATED"/>
    <property type="match status" value="1"/>
</dbReference>
<comment type="caution">
    <text evidence="10">Lacks conserved residue(s) required for the propagation of feature annotation.</text>
</comment>
<evidence type="ECO:0000313" key="12">
    <source>
        <dbReference type="Proteomes" id="UP001217089"/>
    </source>
</evidence>
<dbReference type="InterPro" id="IPR002076">
    <property type="entry name" value="ELO_fam"/>
</dbReference>
<evidence type="ECO:0000256" key="1">
    <source>
        <dbReference type="ARBA" id="ARBA00004141"/>
    </source>
</evidence>
<organism evidence="11 12">
    <name type="scientific">Tegillarca granosa</name>
    <name type="common">Malaysian cockle</name>
    <name type="synonym">Anadara granosa</name>
    <dbReference type="NCBI Taxonomy" id="220873"/>
    <lineage>
        <taxon>Eukaryota</taxon>
        <taxon>Metazoa</taxon>
        <taxon>Spiralia</taxon>
        <taxon>Lophotrochozoa</taxon>
        <taxon>Mollusca</taxon>
        <taxon>Bivalvia</taxon>
        <taxon>Autobranchia</taxon>
        <taxon>Pteriomorphia</taxon>
        <taxon>Arcoida</taxon>
        <taxon>Arcoidea</taxon>
        <taxon>Arcidae</taxon>
        <taxon>Tegillarca</taxon>
    </lineage>
</organism>